<dbReference type="EMBL" id="MT144659">
    <property type="protein sequence ID" value="QJH96702.1"/>
    <property type="molecule type" value="Genomic_DNA"/>
</dbReference>
<accession>A0A6H1ZJM8</accession>
<dbReference type="EMBL" id="MT144042">
    <property type="protein sequence ID" value="QJA47400.1"/>
    <property type="molecule type" value="Genomic_DNA"/>
</dbReference>
<sequence>MKIKKISLIGLSICLILLSGCHQVPDGFIIESNTIQSCIITCDSGYYWDGNGTCIYNGTHDFEYDNCIVEVTQIDRGNITKYFE</sequence>
<reference evidence="1" key="1">
    <citation type="submission" date="2020-03" db="EMBL/GenBank/DDBJ databases">
        <title>The deep terrestrial virosphere.</title>
        <authorList>
            <person name="Holmfeldt K."/>
            <person name="Nilsson E."/>
            <person name="Simone D."/>
            <person name="Lopez-Fernandez M."/>
            <person name="Wu X."/>
            <person name="de Brujin I."/>
            <person name="Lundin D."/>
            <person name="Andersson A."/>
            <person name="Bertilsson S."/>
            <person name="Dopson M."/>
        </authorList>
    </citation>
    <scope>NUCLEOTIDE SEQUENCE</scope>
    <source>
        <strain evidence="1">TM448A00666</strain>
        <strain evidence="2">TM448B00795</strain>
    </source>
</reference>
<gene>
    <name evidence="1" type="ORF">TM448A00666_0004</name>
    <name evidence="2" type="ORF">TM448B00795_0016</name>
</gene>
<protein>
    <submittedName>
        <fullName evidence="1">Uncharacterized protein</fullName>
    </submittedName>
</protein>
<evidence type="ECO:0000313" key="1">
    <source>
        <dbReference type="EMBL" id="QJA47400.1"/>
    </source>
</evidence>
<name>A0A6H1ZJM8_9ZZZZ</name>
<dbReference type="PROSITE" id="PS51257">
    <property type="entry name" value="PROKAR_LIPOPROTEIN"/>
    <property type="match status" value="1"/>
</dbReference>
<proteinExistence type="predicted"/>
<evidence type="ECO:0000313" key="2">
    <source>
        <dbReference type="EMBL" id="QJH96702.1"/>
    </source>
</evidence>
<dbReference type="AlphaFoldDB" id="A0A6H1ZJM8"/>
<organism evidence="1">
    <name type="scientific">viral metagenome</name>
    <dbReference type="NCBI Taxonomy" id="1070528"/>
    <lineage>
        <taxon>unclassified sequences</taxon>
        <taxon>metagenomes</taxon>
        <taxon>organismal metagenomes</taxon>
    </lineage>
</organism>